<evidence type="ECO:0000313" key="2">
    <source>
        <dbReference type="EMBL" id="ABQ94240.1"/>
    </source>
</evidence>
<evidence type="ECO:0000256" key="1">
    <source>
        <dbReference type="SAM" id="Phobius"/>
    </source>
</evidence>
<feature type="transmembrane region" description="Helical" evidence="1">
    <location>
        <begin position="83"/>
        <end position="109"/>
    </location>
</feature>
<feature type="transmembrane region" description="Helical" evidence="1">
    <location>
        <begin position="6"/>
        <end position="24"/>
    </location>
</feature>
<accession>A5WEZ9</accession>
<reference evidence="2" key="1">
    <citation type="submission" date="2007-05" db="EMBL/GenBank/DDBJ databases">
        <title>Complete sequence of chromosome of Psychrobacter sp. PRwf-1.</title>
        <authorList>
            <consortium name="US DOE Joint Genome Institute"/>
            <person name="Copeland A."/>
            <person name="Lucas S."/>
            <person name="Lapidus A."/>
            <person name="Barry K."/>
            <person name="Detter J.C."/>
            <person name="Glavina del Rio T."/>
            <person name="Hammon N."/>
            <person name="Israni S."/>
            <person name="Dalin E."/>
            <person name="Tice H."/>
            <person name="Pitluck S."/>
            <person name="Chain P."/>
            <person name="Malfatti S."/>
            <person name="Shin M."/>
            <person name="Vergez L."/>
            <person name="Schmutz J."/>
            <person name="Larimer F."/>
            <person name="Land M."/>
            <person name="Hauser L."/>
            <person name="Kyrpides N."/>
            <person name="Kim E."/>
            <person name="Tiedje J."/>
            <person name="Richardson P."/>
        </authorList>
    </citation>
    <scope>NUCLEOTIDE SEQUENCE [LARGE SCALE GENOMIC DNA]</scope>
    <source>
        <strain evidence="2">PRwf-1</strain>
    </source>
</reference>
<protein>
    <submittedName>
        <fullName evidence="2">Uncharacterized protein</fullName>
    </submittedName>
</protein>
<dbReference type="STRING" id="349106.PsycPRwf_1294"/>
<sequence>MQNAYIVDFFLSGMLMIMMFYLYVDIISRLKLLNKVIDSNTLAVAIGQTLRQSLLLSVPLLILLMFLLWRFYAVMVISQSWGIGGAGLLIIMAILGSFFVWLDILLVCIKNSRFVDASKLITQAKKTRSKIRLPDPNTPLSEVRIK</sequence>
<proteinExistence type="predicted"/>
<dbReference type="EMBL" id="CP000713">
    <property type="protein sequence ID" value="ABQ94240.1"/>
    <property type="molecule type" value="Genomic_DNA"/>
</dbReference>
<dbReference type="HOGENOM" id="CLU_1775874_0_0_6"/>
<dbReference type="KEGG" id="prw:PsycPRwf_1294"/>
<feature type="transmembrane region" description="Helical" evidence="1">
    <location>
        <begin position="54"/>
        <end position="77"/>
    </location>
</feature>
<keyword evidence="1" id="KW-0812">Transmembrane</keyword>
<organism evidence="2">
    <name type="scientific">Psychrobacter sp. (strain PRwf-1)</name>
    <dbReference type="NCBI Taxonomy" id="349106"/>
    <lineage>
        <taxon>Bacteria</taxon>
        <taxon>Pseudomonadati</taxon>
        <taxon>Pseudomonadota</taxon>
        <taxon>Gammaproteobacteria</taxon>
        <taxon>Moraxellales</taxon>
        <taxon>Moraxellaceae</taxon>
        <taxon>Psychrobacter</taxon>
    </lineage>
</organism>
<keyword evidence="1" id="KW-1133">Transmembrane helix</keyword>
<gene>
    <name evidence="2" type="ordered locus">PsycPRwf_1294</name>
</gene>
<keyword evidence="1" id="KW-0472">Membrane</keyword>
<name>A5WEZ9_PSYWF</name>
<dbReference type="AlphaFoldDB" id="A5WEZ9"/>